<name>A0A8H7BSE5_9FUNG</name>
<evidence type="ECO:0000313" key="6">
    <source>
        <dbReference type="Proteomes" id="UP000605846"/>
    </source>
</evidence>
<protein>
    <recommendedName>
        <fullName evidence="4">SHSP domain-containing protein</fullName>
    </recommendedName>
</protein>
<dbReference type="InterPro" id="IPR044587">
    <property type="entry name" value="HSP21-like"/>
</dbReference>
<gene>
    <name evidence="5" type="ORF">EC973_005029</name>
</gene>
<dbReference type="EMBL" id="JABAYA010000029">
    <property type="protein sequence ID" value="KAF7728998.1"/>
    <property type="molecule type" value="Genomic_DNA"/>
</dbReference>
<dbReference type="GO" id="GO:0009408">
    <property type="term" value="P:response to heat"/>
    <property type="evidence" value="ECO:0007669"/>
    <property type="project" value="InterPro"/>
</dbReference>
<dbReference type="PANTHER" id="PTHR46733:SF4">
    <property type="entry name" value="HEAT SHOCK PROTEIN 21, CHLOROPLASTIC"/>
    <property type="match status" value="1"/>
</dbReference>
<dbReference type="AlphaFoldDB" id="A0A8H7BSE5"/>
<evidence type="ECO:0000259" key="4">
    <source>
        <dbReference type="PROSITE" id="PS01031"/>
    </source>
</evidence>
<dbReference type="InterPro" id="IPR002068">
    <property type="entry name" value="A-crystallin/Hsp20_dom"/>
</dbReference>
<accession>A0A8H7BSE5</accession>
<dbReference type="CDD" id="cd06464">
    <property type="entry name" value="ACD_sHsps-like"/>
    <property type="match status" value="1"/>
</dbReference>
<dbReference type="SUPFAM" id="SSF49764">
    <property type="entry name" value="HSP20-like chaperones"/>
    <property type="match status" value="1"/>
</dbReference>
<dbReference type="OrthoDB" id="1046782at2759"/>
<feature type="domain" description="SHSP" evidence="4">
    <location>
        <begin position="444"/>
        <end position="563"/>
    </location>
</feature>
<dbReference type="InterPro" id="IPR011050">
    <property type="entry name" value="Pectin_lyase_fold/virulence"/>
</dbReference>
<dbReference type="Gene3D" id="2.60.40.790">
    <property type="match status" value="1"/>
</dbReference>
<dbReference type="SUPFAM" id="SSF51126">
    <property type="entry name" value="Pectin lyase-like"/>
    <property type="match status" value="1"/>
</dbReference>
<sequence length="563" mass="62590">MLETYLKESPDYSATMQGLIDTASNQGDPVVYLAPGEFLLDHNVILSEGVSLQGSLGQPTILTAKNGTDPITIKVPANNRGWSIKDIVFDNVNIEIQPHNNDEESSILGNLFLNGGRGSVMALYGEQIYIDGNIFLRDQAHAGTKMIPSYNTTNTGILFQTQKNSVISNNIFGMDLRNMHSLVAHVAPQLQRTLNVLDFVRSCLGKPLDDQQGFLASAIQMYSTNDITIKENILNATFPDKMPIAQDHGISIVGCNATYIYQNFVAGWELADFGGAFRFTSAVDGYVISNYLANTAVMMYAATHADFMQVSNMVVADNFLYRFLDHNVDPPAPLDGWLYEGITFFDFYTARLNYTIRPPIWNSSVPISPWGWHIVVTDNKFGAAEGIDPNVISLGNLDPKEALVDKSNCYVTEPIIPGSPKHGVVPLLWRQMYEPNVYTKNGGKIPKWYRPPTDITETATTYEIRAEMPGVDKKDIELEMTDSKTLFLQSRYHDDINTTARYGAYPKKAEWWTNERVLGAFSRTIQFPTEVSGEAIKAVYKDGVLNVTVPKTKGAQGTRITIE</sequence>
<dbReference type="PROSITE" id="PS01031">
    <property type="entry name" value="SHSP"/>
    <property type="match status" value="1"/>
</dbReference>
<dbReference type="PANTHER" id="PTHR46733">
    <property type="entry name" value="26.5 KDA HEAT SHOCK PROTEIN, MITOCHONDRIAL"/>
    <property type="match status" value="1"/>
</dbReference>
<keyword evidence="1" id="KW-0346">Stress response</keyword>
<keyword evidence="6" id="KW-1185">Reference proteome</keyword>
<comment type="similarity">
    <text evidence="2 3">Belongs to the small heat shock protein (HSP20) family.</text>
</comment>
<dbReference type="Gene3D" id="2.160.20.10">
    <property type="entry name" value="Single-stranded right-handed beta-helix, Pectin lyase-like"/>
    <property type="match status" value="1"/>
</dbReference>
<evidence type="ECO:0000256" key="1">
    <source>
        <dbReference type="ARBA" id="ARBA00023016"/>
    </source>
</evidence>
<organism evidence="5 6">
    <name type="scientific">Apophysomyces ossiformis</name>
    <dbReference type="NCBI Taxonomy" id="679940"/>
    <lineage>
        <taxon>Eukaryota</taxon>
        <taxon>Fungi</taxon>
        <taxon>Fungi incertae sedis</taxon>
        <taxon>Mucoromycota</taxon>
        <taxon>Mucoromycotina</taxon>
        <taxon>Mucoromycetes</taxon>
        <taxon>Mucorales</taxon>
        <taxon>Mucorineae</taxon>
        <taxon>Mucoraceae</taxon>
        <taxon>Apophysomyces</taxon>
    </lineage>
</organism>
<evidence type="ECO:0000256" key="2">
    <source>
        <dbReference type="PROSITE-ProRule" id="PRU00285"/>
    </source>
</evidence>
<proteinExistence type="inferred from homology"/>
<dbReference type="InterPro" id="IPR012334">
    <property type="entry name" value="Pectin_lyas_fold"/>
</dbReference>
<evidence type="ECO:0000256" key="3">
    <source>
        <dbReference type="RuleBase" id="RU003616"/>
    </source>
</evidence>
<evidence type="ECO:0000313" key="5">
    <source>
        <dbReference type="EMBL" id="KAF7728998.1"/>
    </source>
</evidence>
<dbReference type="Pfam" id="PF00011">
    <property type="entry name" value="HSP20"/>
    <property type="match status" value="1"/>
</dbReference>
<comment type="caution">
    <text evidence="5">The sequence shown here is derived from an EMBL/GenBank/DDBJ whole genome shotgun (WGS) entry which is preliminary data.</text>
</comment>
<dbReference type="InterPro" id="IPR008978">
    <property type="entry name" value="HSP20-like_chaperone"/>
</dbReference>
<dbReference type="Proteomes" id="UP000605846">
    <property type="component" value="Unassembled WGS sequence"/>
</dbReference>
<reference evidence="5" key="1">
    <citation type="submission" date="2020-01" db="EMBL/GenBank/DDBJ databases">
        <title>Genome Sequencing of Three Apophysomyces-Like Fungal Strains Confirms a Novel Fungal Genus in the Mucoromycota with divergent Burkholderia-like Endosymbiotic Bacteria.</title>
        <authorList>
            <person name="Stajich J.E."/>
            <person name="Macias A.M."/>
            <person name="Carter-House D."/>
            <person name="Lovett B."/>
            <person name="Kasson L.R."/>
            <person name="Berry K."/>
            <person name="Grigoriev I."/>
            <person name="Chang Y."/>
            <person name="Spatafora J."/>
            <person name="Kasson M.T."/>
        </authorList>
    </citation>
    <scope>NUCLEOTIDE SEQUENCE</scope>
    <source>
        <strain evidence="5">NRRL A-21654</strain>
    </source>
</reference>